<proteinExistence type="inferred from homology"/>
<evidence type="ECO:0000256" key="2">
    <source>
        <dbReference type="ARBA" id="ARBA00007441"/>
    </source>
</evidence>
<feature type="domain" description="Aminotransferase class I/classII large" evidence="6">
    <location>
        <begin position="143"/>
        <end position="504"/>
    </location>
</feature>
<dbReference type="GO" id="GO:0008793">
    <property type="term" value="F:aromatic-amino-acid transaminase activity"/>
    <property type="evidence" value="ECO:0007669"/>
    <property type="project" value="TreeGrafter"/>
</dbReference>
<dbReference type="PANTHER" id="PTHR42790:SF21">
    <property type="entry name" value="AROMATIC_AMINOADIPATE AMINOTRANSFERASE 1"/>
    <property type="match status" value="1"/>
</dbReference>
<dbReference type="OrthoDB" id="691673at2759"/>
<dbReference type="GO" id="GO:0047536">
    <property type="term" value="F:2-aminoadipate transaminase activity"/>
    <property type="evidence" value="ECO:0007669"/>
    <property type="project" value="TreeGrafter"/>
</dbReference>
<keyword evidence="5" id="KW-0663">Pyridoxal phosphate</keyword>
<keyword evidence="3 7" id="KW-0032">Aminotransferase</keyword>
<dbReference type="AlphaFoldDB" id="A0A854QJI8"/>
<comment type="cofactor">
    <cofactor evidence="1">
        <name>pyridoxal 5'-phosphate</name>
        <dbReference type="ChEBI" id="CHEBI:597326"/>
    </cofactor>
</comment>
<evidence type="ECO:0000313" key="8">
    <source>
        <dbReference type="Proteomes" id="UP000199727"/>
    </source>
</evidence>
<keyword evidence="4 7" id="KW-0808">Transferase</keyword>
<dbReference type="Gene3D" id="3.40.640.10">
    <property type="entry name" value="Type I PLP-dependent aspartate aminotransferase-like (Major domain)"/>
    <property type="match status" value="1"/>
</dbReference>
<dbReference type="PANTHER" id="PTHR42790">
    <property type="entry name" value="AMINOTRANSFERASE"/>
    <property type="match status" value="1"/>
</dbReference>
<dbReference type="SUPFAM" id="SSF53383">
    <property type="entry name" value="PLP-dependent transferases"/>
    <property type="match status" value="1"/>
</dbReference>
<dbReference type="InterPro" id="IPR015424">
    <property type="entry name" value="PyrdxlP-dep_Trfase"/>
</dbReference>
<comment type="similarity">
    <text evidence="2">Belongs to the class-I pyridoxal-phosphate-dependent aminotransferase family.</text>
</comment>
<dbReference type="EMBL" id="AMKT01000024">
    <property type="protein sequence ID" value="OXG26451.1"/>
    <property type="molecule type" value="Genomic_DNA"/>
</dbReference>
<gene>
    <name evidence="7" type="ORF">C361_01210</name>
</gene>
<sequence length="523" mass="58239">MYIYRYIYYIETRKQKTETPLGYYNLPKQRLTMPSVAAVPVKLDYQSFLSQEAKGRIRSQLRDLRYFQAIPGMISFGGGLPHPSTWPVNAMVLSVPFAKKSIFIPGYESTDPTSLHPLAPYTPPTKLSIATDPFAPDLARDLQYSSNFGLPYFVDWLTQHVKRIHDPPYPEDRWQVLATAGNTDASDGVVRTLCSPGDSMLLEEFAFPGSLTHYKSLGINCVGVPMDGEGIVPSALEKILAEWNEEARGGPKPKAILIVPTCSNPSGITYPTPRKNEIYAICRKWNLLIIEDDPYCYLQVRPNGADTPLIPSFLSLDVDGRVVRLDSFSKFIAPGSRCGWITGPKELVTAVMVKAEASSNGPSGFAVASISAVIKAWGGHEGLERDYLPHISDTYSKRSNLMVSLIRKYVPVEAAECPDGSGGMFLWVRLRVESHPQLSTLSPEEISDKVFHTLIGEKVMVAPSSYFKTPGGPVWSKDEESKRIFVRLSFSFSTADEMEEGVKRFARGLRKEWGIQNLDEVEH</sequence>
<evidence type="ECO:0000256" key="5">
    <source>
        <dbReference type="ARBA" id="ARBA00022898"/>
    </source>
</evidence>
<dbReference type="Pfam" id="PF00155">
    <property type="entry name" value="Aminotran_1_2"/>
    <property type="match status" value="1"/>
</dbReference>
<name>A0A854QJI8_CRYNE</name>
<evidence type="ECO:0000256" key="3">
    <source>
        <dbReference type="ARBA" id="ARBA00022576"/>
    </source>
</evidence>
<dbReference type="GO" id="GO:0009074">
    <property type="term" value="P:aromatic amino acid family catabolic process"/>
    <property type="evidence" value="ECO:0007669"/>
    <property type="project" value="TreeGrafter"/>
</dbReference>
<dbReference type="InterPro" id="IPR015421">
    <property type="entry name" value="PyrdxlP-dep_Trfase_major"/>
</dbReference>
<evidence type="ECO:0000259" key="6">
    <source>
        <dbReference type="Pfam" id="PF00155"/>
    </source>
</evidence>
<organism evidence="7 8">
    <name type="scientific">Cryptococcus neoformans Tu259-1</name>
    <dbReference type="NCBI Taxonomy" id="1230072"/>
    <lineage>
        <taxon>Eukaryota</taxon>
        <taxon>Fungi</taxon>
        <taxon>Dikarya</taxon>
        <taxon>Basidiomycota</taxon>
        <taxon>Agaricomycotina</taxon>
        <taxon>Tremellomycetes</taxon>
        <taxon>Tremellales</taxon>
        <taxon>Cryptococcaceae</taxon>
        <taxon>Cryptococcus</taxon>
        <taxon>Cryptococcus neoformans species complex</taxon>
    </lineage>
</organism>
<dbReference type="GO" id="GO:0030170">
    <property type="term" value="F:pyridoxal phosphate binding"/>
    <property type="evidence" value="ECO:0007669"/>
    <property type="project" value="InterPro"/>
</dbReference>
<dbReference type="GO" id="GO:0006571">
    <property type="term" value="P:tyrosine biosynthetic process"/>
    <property type="evidence" value="ECO:0007669"/>
    <property type="project" value="TreeGrafter"/>
</dbReference>
<comment type="caution">
    <text evidence="7">The sequence shown here is derived from an EMBL/GenBank/DDBJ whole genome shotgun (WGS) entry which is preliminary data.</text>
</comment>
<dbReference type="CDD" id="cd00609">
    <property type="entry name" value="AAT_like"/>
    <property type="match status" value="1"/>
</dbReference>
<dbReference type="GO" id="GO:0019878">
    <property type="term" value="P:lysine biosynthetic process via aminoadipic acid"/>
    <property type="evidence" value="ECO:0007669"/>
    <property type="project" value="TreeGrafter"/>
</dbReference>
<dbReference type="InterPro" id="IPR004839">
    <property type="entry name" value="Aminotransferase_I/II_large"/>
</dbReference>
<reference evidence="7 8" key="1">
    <citation type="submission" date="2017-06" db="EMBL/GenBank/DDBJ databases">
        <title>Global population genomics of the pathogenic fungus Cryptococcus neoformans var. grubii.</title>
        <authorList>
            <person name="Cuomo C."/>
            <person name="Litvintseva A."/>
            <person name="Chen Y."/>
            <person name="Young S."/>
            <person name="Zeng Q."/>
            <person name="Chapman S."/>
            <person name="Gujja S."/>
            <person name="Saif S."/>
            <person name="Birren B."/>
        </authorList>
    </citation>
    <scope>NUCLEOTIDE SEQUENCE [LARGE SCALE GENOMIC DNA]</scope>
    <source>
        <strain evidence="7 8">Tu259-1</strain>
    </source>
</reference>
<evidence type="ECO:0000256" key="4">
    <source>
        <dbReference type="ARBA" id="ARBA00022679"/>
    </source>
</evidence>
<evidence type="ECO:0000256" key="1">
    <source>
        <dbReference type="ARBA" id="ARBA00001933"/>
    </source>
</evidence>
<accession>A0A854QJI8</accession>
<dbReference type="InterPro" id="IPR050859">
    <property type="entry name" value="Class-I_PLP-dep_aminotransf"/>
</dbReference>
<protein>
    <submittedName>
        <fullName evidence="7">Aromatic amino acid aminotransferase I</fullName>
    </submittedName>
</protein>
<evidence type="ECO:0000313" key="7">
    <source>
        <dbReference type="EMBL" id="OXG26451.1"/>
    </source>
</evidence>
<dbReference type="Proteomes" id="UP000199727">
    <property type="component" value="Unassembled WGS sequence"/>
</dbReference>